<dbReference type="InterPro" id="IPR018724">
    <property type="entry name" value="2OG-Fe_dioxygenase"/>
</dbReference>
<dbReference type="EMBL" id="LPWE01000011">
    <property type="protein sequence ID" value="ODR95322.1"/>
    <property type="molecule type" value="Genomic_DNA"/>
</dbReference>
<organism evidence="1 2">
    <name type="scientific">Methyloceanibacter stevinii</name>
    <dbReference type="NCBI Taxonomy" id="1774970"/>
    <lineage>
        <taxon>Bacteria</taxon>
        <taxon>Pseudomonadati</taxon>
        <taxon>Pseudomonadota</taxon>
        <taxon>Alphaproteobacteria</taxon>
        <taxon>Hyphomicrobiales</taxon>
        <taxon>Hyphomicrobiaceae</taxon>
        <taxon>Methyloceanibacter</taxon>
    </lineage>
</organism>
<gene>
    <name evidence="1" type="ORF">AUC70_04370</name>
</gene>
<keyword evidence="2" id="KW-1185">Reference proteome</keyword>
<sequence>MSEEHSSAANGKSETIAKELARDGVSFRTGNEMRSILGPGSLNAWLAFTSCWDDLGVDSYMADGGRYRRRRFAVFTAKDGSIQRATHQPHYQSRDYNPVNGGVERWFLPIETATVENHFAQRLLGCCTMLFDVCAGQEDVSPRWHIEMHQFRIEATATETGSPTPEGAHRDGVDFVSVMLIDRINVASGVTQIYDPSGKPLGEFTLTNPLDTVFLDDRRVFHGVTPIEPLDPTMKTFRDVLVLTYRRVCN</sequence>
<dbReference type="Gene3D" id="2.60.120.620">
    <property type="entry name" value="q2cbj1_9rhob like domain"/>
    <property type="match status" value="1"/>
</dbReference>
<dbReference type="Proteomes" id="UP000094172">
    <property type="component" value="Unassembled WGS sequence"/>
</dbReference>
<comment type="caution">
    <text evidence="1">The sequence shown here is derived from an EMBL/GenBank/DDBJ whole genome shotgun (WGS) entry which is preliminary data.</text>
</comment>
<evidence type="ECO:0000313" key="1">
    <source>
        <dbReference type="EMBL" id="ODR95322.1"/>
    </source>
</evidence>
<evidence type="ECO:0000313" key="2">
    <source>
        <dbReference type="Proteomes" id="UP000094172"/>
    </source>
</evidence>
<proteinExistence type="predicted"/>
<dbReference type="AlphaFoldDB" id="A0A1E3VPA3"/>
<evidence type="ECO:0008006" key="3">
    <source>
        <dbReference type="Google" id="ProtNLM"/>
    </source>
</evidence>
<name>A0A1E3VPA3_9HYPH</name>
<accession>A0A1E3VPA3</accession>
<dbReference type="GO" id="GO:0051213">
    <property type="term" value="F:dioxygenase activity"/>
    <property type="evidence" value="ECO:0007669"/>
    <property type="project" value="InterPro"/>
</dbReference>
<protein>
    <recommendedName>
        <fullName evidence="3">2OG-Fe dioxygenase family protein</fullName>
    </recommendedName>
</protein>
<dbReference type="Pfam" id="PF10014">
    <property type="entry name" value="2OG-Fe_Oxy_2"/>
    <property type="match status" value="1"/>
</dbReference>
<dbReference type="STRING" id="1774970.AUC70_04370"/>
<reference evidence="1 2" key="1">
    <citation type="journal article" date="2016" name="Environ. Microbiol.">
        <title>New Methyloceanibacter diversity from North Sea sediments includes methanotroph containing solely the soluble methane monooxygenase.</title>
        <authorList>
            <person name="Vekeman B."/>
            <person name="Kerckhof F.M."/>
            <person name="Cremers G."/>
            <person name="de Vos P."/>
            <person name="Vandamme P."/>
            <person name="Boon N."/>
            <person name="Op den Camp H.J."/>
            <person name="Heylen K."/>
        </authorList>
    </citation>
    <scope>NUCLEOTIDE SEQUENCE [LARGE SCALE GENOMIC DNA]</scope>
    <source>
        <strain evidence="1 2">R-67176</strain>
    </source>
</reference>